<dbReference type="AlphaFoldDB" id="A0A0F9NVH7"/>
<dbReference type="EMBL" id="LAZR01006340">
    <property type="protein sequence ID" value="KKM92875.1"/>
    <property type="molecule type" value="Genomic_DNA"/>
</dbReference>
<evidence type="ECO:0000313" key="1">
    <source>
        <dbReference type="EMBL" id="KKM92875.1"/>
    </source>
</evidence>
<dbReference type="GO" id="GO:0003677">
    <property type="term" value="F:DNA binding"/>
    <property type="evidence" value="ECO:0007669"/>
    <property type="project" value="InterPro"/>
</dbReference>
<comment type="caution">
    <text evidence="1">The sequence shown here is derived from an EMBL/GenBank/DDBJ whole genome shotgun (WGS) entry which is preliminary data.</text>
</comment>
<dbReference type="Pfam" id="PF04297">
    <property type="entry name" value="UPF0122"/>
    <property type="match status" value="1"/>
</dbReference>
<evidence type="ECO:0008006" key="2">
    <source>
        <dbReference type="Google" id="ProtNLM"/>
    </source>
</evidence>
<protein>
    <recommendedName>
        <fullName evidence="2">HTH luxR-type domain-containing protein</fullName>
    </recommendedName>
</protein>
<dbReference type="InterPro" id="IPR016032">
    <property type="entry name" value="Sig_transdc_resp-reg_C-effctor"/>
</dbReference>
<dbReference type="SUPFAM" id="SSF46894">
    <property type="entry name" value="C-terminal effector domain of the bipartite response regulators"/>
    <property type="match status" value="1"/>
</dbReference>
<proteinExistence type="predicted"/>
<accession>A0A0F9NVH7</accession>
<gene>
    <name evidence="1" type="ORF">LCGC14_1214050</name>
</gene>
<sequence>MKDMSYRDRVEEKIDAELRVNRIMPRLTDKQVIVANMIMLSYTIQEIADHLECSKSSVYYTIKRMKSKAGDVTPLKQKYLGRMNR</sequence>
<organism evidence="1">
    <name type="scientific">marine sediment metagenome</name>
    <dbReference type="NCBI Taxonomy" id="412755"/>
    <lineage>
        <taxon>unclassified sequences</taxon>
        <taxon>metagenomes</taxon>
        <taxon>ecological metagenomes</taxon>
    </lineage>
</organism>
<reference evidence="1" key="1">
    <citation type="journal article" date="2015" name="Nature">
        <title>Complex archaea that bridge the gap between prokaryotes and eukaryotes.</title>
        <authorList>
            <person name="Spang A."/>
            <person name="Saw J.H."/>
            <person name="Jorgensen S.L."/>
            <person name="Zaremba-Niedzwiedzka K."/>
            <person name="Martijn J."/>
            <person name="Lind A.E."/>
            <person name="van Eijk R."/>
            <person name="Schleper C."/>
            <person name="Guy L."/>
            <person name="Ettema T.J."/>
        </authorList>
    </citation>
    <scope>NUCLEOTIDE SEQUENCE</scope>
</reference>
<dbReference type="Gene3D" id="1.10.10.60">
    <property type="entry name" value="Homeodomain-like"/>
    <property type="match status" value="1"/>
</dbReference>
<name>A0A0F9NVH7_9ZZZZ</name>
<dbReference type="InterPro" id="IPR007394">
    <property type="entry name" value="UPF0122"/>
</dbReference>
<dbReference type="GO" id="GO:0006355">
    <property type="term" value="P:regulation of DNA-templated transcription"/>
    <property type="evidence" value="ECO:0007669"/>
    <property type="project" value="InterPro"/>
</dbReference>